<feature type="compositionally biased region" description="Polar residues" evidence="1">
    <location>
        <begin position="57"/>
        <end position="75"/>
    </location>
</feature>
<accession>A0ABQ8SFR6</accession>
<dbReference type="Pfam" id="PF16087">
    <property type="entry name" value="DUF4817"/>
    <property type="match status" value="1"/>
</dbReference>
<name>A0ABQ8SFR6_PERAM</name>
<keyword evidence="4" id="KW-1185">Reference proteome</keyword>
<evidence type="ECO:0000259" key="2">
    <source>
        <dbReference type="Pfam" id="PF16087"/>
    </source>
</evidence>
<comment type="caution">
    <text evidence="3">The sequence shown here is derived from an EMBL/GenBank/DDBJ whole genome shotgun (WGS) entry which is preliminary data.</text>
</comment>
<evidence type="ECO:0000313" key="4">
    <source>
        <dbReference type="Proteomes" id="UP001148838"/>
    </source>
</evidence>
<reference evidence="3 4" key="1">
    <citation type="journal article" date="2022" name="Allergy">
        <title>Genome assembly and annotation of Periplaneta americana reveal a comprehensive cockroach allergen profile.</title>
        <authorList>
            <person name="Wang L."/>
            <person name="Xiong Q."/>
            <person name="Saelim N."/>
            <person name="Wang L."/>
            <person name="Nong W."/>
            <person name="Wan A.T."/>
            <person name="Shi M."/>
            <person name="Liu X."/>
            <person name="Cao Q."/>
            <person name="Hui J.H.L."/>
            <person name="Sookrung N."/>
            <person name="Leung T.F."/>
            <person name="Tungtrongchitr A."/>
            <person name="Tsui S.K.W."/>
        </authorList>
    </citation>
    <scope>NUCLEOTIDE SEQUENCE [LARGE SCALE GENOMIC DNA]</scope>
    <source>
        <strain evidence="3">PWHHKU_190912</strain>
    </source>
</reference>
<gene>
    <name evidence="3" type="ORF">ANN_15213</name>
</gene>
<feature type="region of interest" description="Disordered" evidence="1">
    <location>
        <begin position="56"/>
        <end position="85"/>
    </location>
</feature>
<sequence>MAEVRLNFEERKFILKCYWKTVNISEVQRRFRMEFQRDSPTRLTIPRLRDRFEDEGTVQNIHKNNSGRRQTSTSPTREREVIERFQQFPRKSVRQTARETGI</sequence>
<dbReference type="Proteomes" id="UP001148838">
    <property type="component" value="Unassembled WGS sequence"/>
</dbReference>
<protein>
    <recommendedName>
        <fullName evidence="2">DUF4817 domain-containing protein</fullName>
    </recommendedName>
</protein>
<dbReference type="EMBL" id="JAJSOF020000027">
    <property type="protein sequence ID" value="KAJ4432956.1"/>
    <property type="molecule type" value="Genomic_DNA"/>
</dbReference>
<proteinExistence type="predicted"/>
<evidence type="ECO:0000313" key="3">
    <source>
        <dbReference type="EMBL" id="KAJ4432956.1"/>
    </source>
</evidence>
<evidence type="ECO:0000256" key="1">
    <source>
        <dbReference type="SAM" id="MobiDB-lite"/>
    </source>
</evidence>
<dbReference type="InterPro" id="IPR032135">
    <property type="entry name" value="DUF4817"/>
</dbReference>
<organism evidence="3 4">
    <name type="scientific">Periplaneta americana</name>
    <name type="common">American cockroach</name>
    <name type="synonym">Blatta americana</name>
    <dbReference type="NCBI Taxonomy" id="6978"/>
    <lineage>
        <taxon>Eukaryota</taxon>
        <taxon>Metazoa</taxon>
        <taxon>Ecdysozoa</taxon>
        <taxon>Arthropoda</taxon>
        <taxon>Hexapoda</taxon>
        <taxon>Insecta</taxon>
        <taxon>Pterygota</taxon>
        <taxon>Neoptera</taxon>
        <taxon>Polyneoptera</taxon>
        <taxon>Dictyoptera</taxon>
        <taxon>Blattodea</taxon>
        <taxon>Blattoidea</taxon>
        <taxon>Blattidae</taxon>
        <taxon>Blattinae</taxon>
        <taxon>Periplaneta</taxon>
    </lineage>
</organism>
<feature type="domain" description="DUF4817" evidence="2">
    <location>
        <begin position="8"/>
        <end position="59"/>
    </location>
</feature>